<evidence type="ECO:0000313" key="3">
    <source>
        <dbReference type="EMBL" id="KER20205.1"/>
    </source>
</evidence>
<dbReference type="EMBL" id="KL597079">
    <property type="protein sequence ID" value="KER20205.1"/>
    <property type="molecule type" value="Genomic_DNA"/>
</dbReference>
<dbReference type="GO" id="GO:0004197">
    <property type="term" value="F:cysteine-type endopeptidase activity"/>
    <property type="evidence" value="ECO:0007669"/>
    <property type="project" value="TreeGrafter"/>
</dbReference>
<gene>
    <name evidence="3" type="ORF">T265_11191</name>
</gene>
<dbReference type="RefSeq" id="XP_009176050.1">
    <property type="nucleotide sequence ID" value="XM_009177786.1"/>
</dbReference>
<dbReference type="OrthoDB" id="9973749at2759"/>
<name>A0A074ZAG7_OPIVI</name>
<evidence type="ECO:0000256" key="2">
    <source>
        <dbReference type="SAM" id="MobiDB-lite"/>
    </source>
</evidence>
<evidence type="ECO:0008006" key="5">
    <source>
        <dbReference type="Google" id="ProtNLM"/>
    </source>
</evidence>
<organism evidence="3 4">
    <name type="scientific">Opisthorchis viverrini</name>
    <name type="common">Southeast Asian liver fluke</name>
    <dbReference type="NCBI Taxonomy" id="6198"/>
    <lineage>
        <taxon>Eukaryota</taxon>
        <taxon>Metazoa</taxon>
        <taxon>Spiralia</taxon>
        <taxon>Lophotrochozoa</taxon>
        <taxon>Platyhelminthes</taxon>
        <taxon>Trematoda</taxon>
        <taxon>Digenea</taxon>
        <taxon>Opisthorchiida</taxon>
        <taxon>Opisthorchiata</taxon>
        <taxon>Opisthorchiidae</taxon>
        <taxon>Opisthorchis</taxon>
    </lineage>
</organism>
<keyword evidence="4" id="KW-1185">Reference proteome</keyword>
<dbReference type="PANTHER" id="PTHR12000:SF42">
    <property type="entry name" value="LEGUMAIN"/>
    <property type="match status" value="1"/>
</dbReference>
<dbReference type="PRINTS" id="PR00776">
    <property type="entry name" value="HEMOGLOBNASE"/>
</dbReference>
<dbReference type="Proteomes" id="UP000054324">
    <property type="component" value="Unassembled WGS sequence"/>
</dbReference>
<protein>
    <recommendedName>
        <fullName evidence="5">Peptidase C13 family protein</fullName>
    </recommendedName>
</protein>
<evidence type="ECO:0000256" key="1">
    <source>
        <dbReference type="ARBA" id="ARBA00009941"/>
    </source>
</evidence>
<dbReference type="CTD" id="20325359"/>
<comment type="similarity">
    <text evidence="1">Belongs to the peptidase C13 family.</text>
</comment>
<dbReference type="Gene3D" id="3.40.50.1460">
    <property type="match status" value="2"/>
</dbReference>
<dbReference type="GO" id="GO:0005773">
    <property type="term" value="C:vacuole"/>
    <property type="evidence" value="ECO:0007669"/>
    <property type="project" value="GOC"/>
</dbReference>
<dbReference type="AlphaFoldDB" id="A0A074ZAG7"/>
<dbReference type="GeneID" id="20325359"/>
<accession>A0A074ZAG7</accession>
<proteinExistence type="inferred from homology"/>
<reference evidence="3 4" key="1">
    <citation type="submission" date="2013-11" db="EMBL/GenBank/DDBJ databases">
        <title>Opisthorchis viverrini - life in the bile duct.</title>
        <authorList>
            <person name="Young N.D."/>
            <person name="Nagarajan N."/>
            <person name="Lin S.J."/>
            <person name="Korhonen P.K."/>
            <person name="Jex A.R."/>
            <person name="Hall R.S."/>
            <person name="Safavi-Hemami H."/>
            <person name="Kaewkong W."/>
            <person name="Bertrand D."/>
            <person name="Gao S."/>
            <person name="Seet Q."/>
            <person name="Wongkham S."/>
            <person name="Teh B.T."/>
            <person name="Wongkham C."/>
            <person name="Intapan P.M."/>
            <person name="Maleewong W."/>
            <person name="Yang X."/>
            <person name="Hu M."/>
            <person name="Wang Z."/>
            <person name="Hofmann A."/>
            <person name="Sternberg P.W."/>
            <person name="Tan P."/>
            <person name="Wang J."/>
            <person name="Gasser R.B."/>
        </authorList>
    </citation>
    <scope>NUCLEOTIDE SEQUENCE [LARGE SCALE GENOMIC DNA]</scope>
</reference>
<feature type="compositionally biased region" description="Acidic residues" evidence="2">
    <location>
        <begin position="108"/>
        <end position="131"/>
    </location>
</feature>
<dbReference type="InterPro" id="IPR001096">
    <property type="entry name" value="Peptidase_C13"/>
</dbReference>
<evidence type="ECO:0000313" key="4">
    <source>
        <dbReference type="Proteomes" id="UP000054324"/>
    </source>
</evidence>
<feature type="compositionally biased region" description="Acidic residues" evidence="2">
    <location>
        <begin position="139"/>
        <end position="231"/>
    </location>
</feature>
<dbReference type="GO" id="GO:0006624">
    <property type="term" value="P:vacuolar protein processing"/>
    <property type="evidence" value="ECO:0007669"/>
    <property type="project" value="TreeGrafter"/>
</dbReference>
<dbReference type="GO" id="GO:0051603">
    <property type="term" value="P:proteolysis involved in protein catabolic process"/>
    <property type="evidence" value="ECO:0007669"/>
    <property type="project" value="TreeGrafter"/>
</dbReference>
<dbReference type="KEGG" id="ovi:T265_11191"/>
<feature type="region of interest" description="Disordered" evidence="2">
    <location>
        <begin position="100"/>
        <end position="234"/>
    </location>
</feature>
<sequence>MKLPENPERHMELEVNLDMMRPCSVLIAFLFCINHVAVLEGVGFQNCSSIFYNQPSKNWVVLVAGSKTWRNYRHQADVFHAYQLVRKNNVPPENIITFAYDDIANNPNDDDVDDDDDDDSDDDDSDDDYDSEDNHDSGGNDDDDGNDEDDGDVDDDDVNDQDDNDGDNADVDDGDEGDNVAVDGGDDAVYGDDDNEQDDDDDQDEDVDDFDHDDTDDDQDDDDDKDDEDDINPFKGQVFNHYDHLDVYNGVVIDYRGKVSLCSDARQSDEFLHRFTDVTRDNFVKVLKGDEKLEADKKKVLKRSSPYHLLQFGKQLMYGKSRM</sequence>
<dbReference type="Pfam" id="PF01650">
    <property type="entry name" value="Peptidase_C13"/>
    <property type="match status" value="2"/>
</dbReference>
<dbReference type="PANTHER" id="PTHR12000">
    <property type="entry name" value="HEMOGLOBINASE FAMILY MEMBER"/>
    <property type="match status" value="1"/>
</dbReference>